<sequence length="121" mass="13369">MRLFFIVWDLLVWLLSFVIVIGTVLGARSMRLPGLFNPLTAELCAIREGLLFARKHDFIVKIIEIDSTNTVVMINSSSGFSLNDSIATDIITLMRLIGVVLAALFPGLGMKLLIHLPNIVC</sequence>
<name>A0A2P5DWF2_TREOI</name>
<dbReference type="GO" id="GO:0003676">
    <property type="term" value="F:nucleic acid binding"/>
    <property type="evidence" value="ECO:0007669"/>
    <property type="project" value="InterPro"/>
</dbReference>
<evidence type="ECO:0000313" key="3">
    <source>
        <dbReference type="Proteomes" id="UP000237000"/>
    </source>
</evidence>
<keyword evidence="3" id="KW-1185">Reference proteome</keyword>
<proteinExistence type="predicted"/>
<evidence type="ECO:0000259" key="1">
    <source>
        <dbReference type="Pfam" id="PF13456"/>
    </source>
</evidence>
<dbReference type="OrthoDB" id="10383822at2759"/>
<dbReference type="Pfam" id="PF13456">
    <property type="entry name" value="RVT_3"/>
    <property type="match status" value="1"/>
</dbReference>
<dbReference type="InParanoid" id="A0A2P5DWF2"/>
<reference evidence="3" key="1">
    <citation type="submission" date="2016-06" db="EMBL/GenBank/DDBJ databases">
        <title>Parallel loss of symbiosis genes in relatives of nitrogen-fixing non-legume Parasponia.</title>
        <authorList>
            <person name="Van Velzen R."/>
            <person name="Holmer R."/>
            <person name="Bu F."/>
            <person name="Rutten L."/>
            <person name="Van Zeijl A."/>
            <person name="Liu W."/>
            <person name="Santuari L."/>
            <person name="Cao Q."/>
            <person name="Sharma T."/>
            <person name="Shen D."/>
            <person name="Roswanjaya Y."/>
            <person name="Wardhani T."/>
            <person name="Kalhor M.S."/>
            <person name="Jansen J."/>
            <person name="Van den Hoogen J."/>
            <person name="Gungor B."/>
            <person name="Hartog M."/>
            <person name="Hontelez J."/>
            <person name="Verver J."/>
            <person name="Yang W.-C."/>
            <person name="Schijlen E."/>
            <person name="Repin R."/>
            <person name="Schilthuizen M."/>
            <person name="Schranz E."/>
            <person name="Heidstra R."/>
            <person name="Miyata K."/>
            <person name="Fedorova E."/>
            <person name="Kohlen W."/>
            <person name="Bisseling T."/>
            <person name="Smit S."/>
            <person name="Geurts R."/>
        </authorList>
    </citation>
    <scope>NUCLEOTIDE SEQUENCE [LARGE SCALE GENOMIC DNA]</scope>
    <source>
        <strain evidence="3">cv. RG33-2</strain>
    </source>
</reference>
<accession>A0A2P5DWF2</accession>
<dbReference type="AlphaFoldDB" id="A0A2P5DWF2"/>
<feature type="domain" description="RNase H type-1" evidence="1">
    <location>
        <begin position="22"/>
        <end position="94"/>
    </location>
</feature>
<evidence type="ECO:0000313" key="2">
    <source>
        <dbReference type="EMBL" id="PON77623.1"/>
    </source>
</evidence>
<organism evidence="2 3">
    <name type="scientific">Trema orientale</name>
    <name type="common">Charcoal tree</name>
    <name type="synonym">Celtis orientalis</name>
    <dbReference type="NCBI Taxonomy" id="63057"/>
    <lineage>
        <taxon>Eukaryota</taxon>
        <taxon>Viridiplantae</taxon>
        <taxon>Streptophyta</taxon>
        <taxon>Embryophyta</taxon>
        <taxon>Tracheophyta</taxon>
        <taxon>Spermatophyta</taxon>
        <taxon>Magnoliopsida</taxon>
        <taxon>eudicotyledons</taxon>
        <taxon>Gunneridae</taxon>
        <taxon>Pentapetalae</taxon>
        <taxon>rosids</taxon>
        <taxon>fabids</taxon>
        <taxon>Rosales</taxon>
        <taxon>Cannabaceae</taxon>
        <taxon>Trema</taxon>
    </lineage>
</organism>
<gene>
    <name evidence="2" type="ORF">TorRG33x02_239930</name>
</gene>
<dbReference type="GO" id="GO:0004523">
    <property type="term" value="F:RNA-DNA hybrid ribonuclease activity"/>
    <property type="evidence" value="ECO:0007669"/>
    <property type="project" value="InterPro"/>
</dbReference>
<comment type="caution">
    <text evidence="2">The sequence shown here is derived from an EMBL/GenBank/DDBJ whole genome shotgun (WGS) entry which is preliminary data.</text>
</comment>
<dbReference type="EMBL" id="JXTC01000245">
    <property type="protein sequence ID" value="PON77623.1"/>
    <property type="molecule type" value="Genomic_DNA"/>
</dbReference>
<dbReference type="InterPro" id="IPR002156">
    <property type="entry name" value="RNaseH_domain"/>
</dbReference>
<protein>
    <recommendedName>
        <fullName evidence="1">RNase H type-1 domain-containing protein</fullName>
    </recommendedName>
</protein>
<dbReference type="Proteomes" id="UP000237000">
    <property type="component" value="Unassembled WGS sequence"/>
</dbReference>